<proteinExistence type="predicted"/>
<feature type="non-terminal residue" evidence="1">
    <location>
        <position position="1"/>
    </location>
</feature>
<organism evidence="1">
    <name type="scientific">Chromera velia CCMP2878</name>
    <dbReference type="NCBI Taxonomy" id="1169474"/>
    <lineage>
        <taxon>Eukaryota</taxon>
        <taxon>Sar</taxon>
        <taxon>Alveolata</taxon>
        <taxon>Colpodellida</taxon>
        <taxon>Chromeraceae</taxon>
        <taxon>Chromera</taxon>
    </lineage>
</organism>
<evidence type="ECO:0000313" key="1">
    <source>
        <dbReference type="EMBL" id="CEM35978.1"/>
    </source>
</evidence>
<gene>
    <name evidence="1" type="ORF">Cvel_23853</name>
</gene>
<sequence length="121" mass="12583">VPDDSGLPSHSCGTLPPFPPLLALLYPPCASPCVPAAPAVPVAAPPSSSSCLEGQAETLQAVLKASLLLQRECLLHMKHLECQINVPHYPVGAGPPLFLCKSCGSVPLRIDSFNCSFVIAV</sequence>
<reference evidence="1" key="1">
    <citation type="submission" date="2014-11" db="EMBL/GenBank/DDBJ databases">
        <authorList>
            <person name="Otto D Thomas"/>
            <person name="Naeem Raeece"/>
        </authorList>
    </citation>
    <scope>NUCLEOTIDE SEQUENCE</scope>
</reference>
<dbReference type="VEuPathDB" id="CryptoDB:Cvel_23853"/>
<dbReference type="EMBL" id="CDMZ01001668">
    <property type="protein sequence ID" value="CEM35978.1"/>
    <property type="molecule type" value="Genomic_DNA"/>
</dbReference>
<accession>A0A0G4GY51</accession>
<protein>
    <submittedName>
        <fullName evidence="1">Uncharacterized protein</fullName>
    </submittedName>
</protein>
<name>A0A0G4GY51_9ALVE</name>
<dbReference type="AlphaFoldDB" id="A0A0G4GY51"/>